<dbReference type="FunFam" id="3.30.565.10:FF:000006">
    <property type="entry name" value="Sensor histidine kinase WalK"/>
    <property type="match status" value="1"/>
</dbReference>
<keyword evidence="13 14" id="KW-0472">Membrane</keyword>
<dbReference type="GO" id="GO:0005524">
    <property type="term" value="F:ATP binding"/>
    <property type="evidence" value="ECO:0007669"/>
    <property type="project" value="UniProtKB-KW"/>
</dbReference>
<evidence type="ECO:0000256" key="9">
    <source>
        <dbReference type="ARBA" id="ARBA00022777"/>
    </source>
</evidence>
<dbReference type="Gene3D" id="3.30.450.20">
    <property type="entry name" value="PAS domain"/>
    <property type="match status" value="1"/>
</dbReference>
<dbReference type="Gene3D" id="1.10.287.130">
    <property type="match status" value="1"/>
</dbReference>
<dbReference type="InterPro" id="IPR003594">
    <property type="entry name" value="HATPase_dom"/>
</dbReference>
<dbReference type="OrthoDB" id="342253at2157"/>
<evidence type="ECO:0000256" key="11">
    <source>
        <dbReference type="ARBA" id="ARBA00022989"/>
    </source>
</evidence>
<dbReference type="InterPro" id="IPR050398">
    <property type="entry name" value="HssS/ArlS-like"/>
</dbReference>
<evidence type="ECO:0000259" key="15">
    <source>
        <dbReference type="PROSITE" id="PS50109"/>
    </source>
</evidence>
<protein>
    <recommendedName>
        <fullName evidence="3">histidine kinase</fullName>
        <ecNumber evidence="3">2.7.13.3</ecNumber>
    </recommendedName>
</protein>
<keyword evidence="18" id="KW-1185">Reference proteome</keyword>
<keyword evidence="12" id="KW-0902">Two-component regulatory system</keyword>
<proteinExistence type="predicted"/>
<evidence type="ECO:0000256" key="3">
    <source>
        <dbReference type="ARBA" id="ARBA00012438"/>
    </source>
</evidence>
<evidence type="ECO:0000256" key="5">
    <source>
        <dbReference type="ARBA" id="ARBA00022553"/>
    </source>
</evidence>
<dbReference type="SUPFAM" id="SSF55874">
    <property type="entry name" value="ATPase domain of HSP90 chaperone/DNA topoisomerase II/histidine kinase"/>
    <property type="match status" value="1"/>
</dbReference>
<keyword evidence="9 17" id="KW-0418">Kinase</keyword>
<dbReference type="CDD" id="cd06225">
    <property type="entry name" value="HAMP"/>
    <property type="match status" value="1"/>
</dbReference>
<keyword evidence="8" id="KW-0547">Nucleotide-binding</keyword>
<keyword evidence="5" id="KW-0597">Phosphoprotein</keyword>
<dbReference type="SMART" id="SM00304">
    <property type="entry name" value="HAMP"/>
    <property type="match status" value="1"/>
</dbReference>
<dbReference type="AlphaFoldDB" id="A0A557SWT9"/>
<evidence type="ECO:0000256" key="13">
    <source>
        <dbReference type="ARBA" id="ARBA00023136"/>
    </source>
</evidence>
<dbReference type="SUPFAM" id="SSF158472">
    <property type="entry name" value="HAMP domain-like"/>
    <property type="match status" value="1"/>
</dbReference>
<keyword evidence="4" id="KW-1003">Cell membrane</keyword>
<evidence type="ECO:0000256" key="7">
    <source>
        <dbReference type="ARBA" id="ARBA00022692"/>
    </source>
</evidence>
<dbReference type="Gene3D" id="3.30.565.10">
    <property type="entry name" value="Histidine kinase-like ATPase, C-terminal domain"/>
    <property type="match status" value="1"/>
</dbReference>
<feature type="domain" description="Histidine kinase" evidence="15">
    <location>
        <begin position="417"/>
        <end position="639"/>
    </location>
</feature>
<dbReference type="PRINTS" id="PR00344">
    <property type="entry name" value="BCTRLSENSOR"/>
</dbReference>
<keyword evidence="7 14" id="KW-0812">Transmembrane</keyword>
<dbReference type="Pfam" id="PF00512">
    <property type="entry name" value="HisKA"/>
    <property type="match status" value="1"/>
</dbReference>
<dbReference type="InterPro" id="IPR005467">
    <property type="entry name" value="His_kinase_dom"/>
</dbReference>
<comment type="caution">
    <text evidence="17">The sequence shown here is derived from an EMBL/GenBank/DDBJ whole genome shotgun (WGS) entry which is preliminary data.</text>
</comment>
<dbReference type="PROSITE" id="PS50885">
    <property type="entry name" value="HAMP"/>
    <property type="match status" value="1"/>
</dbReference>
<evidence type="ECO:0000313" key="18">
    <source>
        <dbReference type="Proteomes" id="UP000315289"/>
    </source>
</evidence>
<comment type="catalytic activity">
    <reaction evidence="1">
        <text>ATP + protein L-histidine = ADP + protein N-phospho-L-histidine.</text>
        <dbReference type="EC" id="2.7.13.3"/>
    </reaction>
</comment>
<dbReference type="SMART" id="SM00387">
    <property type="entry name" value="HATPase_c"/>
    <property type="match status" value="1"/>
</dbReference>
<feature type="transmembrane region" description="Helical" evidence="14">
    <location>
        <begin position="7"/>
        <end position="27"/>
    </location>
</feature>
<evidence type="ECO:0000256" key="6">
    <source>
        <dbReference type="ARBA" id="ARBA00022679"/>
    </source>
</evidence>
<dbReference type="CDD" id="cd00082">
    <property type="entry name" value="HisKA"/>
    <property type="match status" value="1"/>
</dbReference>
<dbReference type="EC" id="2.7.13.3" evidence="3"/>
<reference evidence="17 18" key="1">
    <citation type="journal article" date="2019" name="Front. Microbiol.">
        <title>Ammonia Oxidation by the Arctic Terrestrial Thaumarchaeote Candidatus Nitrosocosmicus arcticus Is Stimulated by Increasing Temperatures.</title>
        <authorList>
            <person name="Alves R.J.E."/>
            <person name="Kerou M."/>
            <person name="Zappe A."/>
            <person name="Bittner R."/>
            <person name="Abby S.S."/>
            <person name="Schmidt H.A."/>
            <person name="Pfeifer K."/>
            <person name="Schleper C."/>
        </authorList>
    </citation>
    <scope>NUCLEOTIDE SEQUENCE [LARGE SCALE GENOMIC DNA]</scope>
    <source>
        <strain evidence="17 18">Kfb</strain>
    </source>
</reference>
<dbReference type="Proteomes" id="UP000315289">
    <property type="component" value="Unassembled WGS sequence"/>
</dbReference>
<evidence type="ECO:0000256" key="2">
    <source>
        <dbReference type="ARBA" id="ARBA00004651"/>
    </source>
</evidence>
<evidence type="ECO:0000256" key="1">
    <source>
        <dbReference type="ARBA" id="ARBA00000085"/>
    </source>
</evidence>
<dbReference type="SMART" id="SM00388">
    <property type="entry name" value="HisKA"/>
    <property type="match status" value="1"/>
</dbReference>
<evidence type="ECO:0000256" key="14">
    <source>
        <dbReference type="SAM" id="Phobius"/>
    </source>
</evidence>
<evidence type="ECO:0000256" key="10">
    <source>
        <dbReference type="ARBA" id="ARBA00022840"/>
    </source>
</evidence>
<dbReference type="PROSITE" id="PS50109">
    <property type="entry name" value="HIS_KIN"/>
    <property type="match status" value="1"/>
</dbReference>
<keyword evidence="11 14" id="KW-1133">Transmembrane helix</keyword>
<name>A0A557SWT9_9ARCH</name>
<organism evidence="17 18">
    <name type="scientific">Candidatus Nitrosocosmicus arcticus</name>
    <dbReference type="NCBI Taxonomy" id="2035267"/>
    <lineage>
        <taxon>Archaea</taxon>
        <taxon>Nitrososphaerota</taxon>
        <taxon>Nitrososphaeria</taxon>
        <taxon>Nitrososphaerales</taxon>
        <taxon>Nitrososphaeraceae</taxon>
        <taxon>Candidatus Nitrosocosmicus</taxon>
    </lineage>
</organism>
<gene>
    <name evidence="17" type="ORF">NARC_40010</name>
</gene>
<keyword evidence="6" id="KW-0808">Transferase</keyword>
<dbReference type="InterPro" id="IPR003660">
    <property type="entry name" value="HAMP_dom"/>
</dbReference>
<evidence type="ECO:0000256" key="4">
    <source>
        <dbReference type="ARBA" id="ARBA00022475"/>
    </source>
</evidence>
<dbReference type="RefSeq" id="WP_144729170.1">
    <property type="nucleotide sequence ID" value="NZ_ML675580.1"/>
</dbReference>
<dbReference type="Gene3D" id="6.10.340.10">
    <property type="match status" value="1"/>
</dbReference>
<keyword evidence="10" id="KW-0067">ATP-binding</keyword>
<sequence>MKIRTKLIITMIPLVSFSILILSYVGFQNFVTAIQTQLINELKTMASHTMNNLSHQMFERIADVQFLSTSNILVNSNLTISEKMDYLRSLEKSFKTYLSISLYNKEGIKIGDTRNILLGKNESQKTFFNEAVKGKMYYDTIPTLSESLNQYVIHFAAPLYNESKEIEGVVVTRQAINKINDIFKEIEFPDEQLDSEGSSLKLDLISGNGTVIYSNHDRSSILQIMPGFHELISRNDQQNNMSILNPSSAETRIDADEIIVSVPQGDGHLDYKGSGWFLLLRENTDVVFGNLQKTVDQFLIISGIILVISIILILFIARTISLPITKLMKKVIEVGKGNYDSRIDIKSSDEVGQLASHFDSMRQSVNQVNQTLNKRVMERTLELEKANEELKLNDEYLGKINKELVSADKAKEEFMSMVSHELKTPLVPAKGYVELLLKQKKTGELNEKQKKYASIVYRNIIKLEVLVNDVLDGYKIDMGRLKIQKNLVNVTDLISSVVSDLPSLIGEKQIIIKLDSKIKEETAIMCDQRRIEQVFANLIKNSIDFVPEGNGKITISAELIQNETMVQFSIEDNGTGIPVDKMNKLFHKFYQIDTSLIRKHGGSGLGLAISKGIVEAHGGKIWIDKEYRDGAAFRFTIPF</sequence>
<dbReference type="InterPro" id="IPR004358">
    <property type="entry name" value="Sig_transdc_His_kin-like_C"/>
</dbReference>
<dbReference type="SUPFAM" id="SSF47384">
    <property type="entry name" value="Homodimeric domain of signal transducing histidine kinase"/>
    <property type="match status" value="1"/>
</dbReference>
<feature type="domain" description="HAMP" evidence="16">
    <location>
        <begin position="318"/>
        <end position="370"/>
    </location>
</feature>
<dbReference type="InterPro" id="IPR036097">
    <property type="entry name" value="HisK_dim/P_sf"/>
</dbReference>
<dbReference type="GO" id="GO:0005886">
    <property type="term" value="C:plasma membrane"/>
    <property type="evidence" value="ECO:0007669"/>
    <property type="project" value="UniProtKB-SubCell"/>
</dbReference>
<accession>A0A557SWT9</accession>
<evidence type="ECO:0000256" key="8">
    <source>
        <dbReference type="ARBA" id="ARBA00022741"/>
    </source>
</evidence>
<feature type="transmembrane region" description="Helical" evidence="14">
    <location>
        <begin position="298"/>
        <end position="320"/>
    </location>
</feature>
<dbReference type="GO" id="GO:0000155">
    <property type="term" value="F:phosphorelay sensor kinase activity"/>
    <property type="evidence" value="ECO:0007669"/>
    <property type="project" value="InterPro"/>
</dbReference>
<evidence type="ECO:0000259" key="16">
    <source>
        <dbReference type="PROSITE" id="PS50885"/>
    </source>
</evidence>
<dbReference type="EMBL" id="VOAH01000004">
    <property type="protein sequence ID" value="TVP41051.1"/>
    <property type="molecule type" value="Genomic_DNA"/>
</dbReference>
<dbReference type="Pfam" id="PF00672">
    <property type="entry name" value="HAMP"/>
    <property type="match status" value="1"/>
</dbReference>
<dbReference type="InterPro" id="IPR003661">
    <property type="entry name" value="HisK_dim/P_dom"/>
</dbReference>
<dbReference type="PANTHER" id="PTHR45528:SF1">
    <property type="entry name" value="SENSOR HISTIDINE KINASE CPXA"/>
    <property type="match status" value="1"/>
</dbReference>
<evidence type="ECO:0000256" key="12">
    <source>
        <dbReference type="ARBA" id="ARBA00023012"/>
    </source>
</evidence>
<comment type="subcellular location">
    <subcellularLocation>
        <location evidence="2">Cell membrane</location>
        <topology evidence="2">Multi-pass membrane protein</topology>
    </subcellularLocation>
</comment>
<evidence type="ECO:0000313" key="17">
    <source>
        <dbReference type="EMBL" id="TVP41051.1"/>
    </source>
</evidence>
<dbReference type="Pfam" id="PF02518">
    <property type="entry name" value="HATPase_c"/>
    <property type="match status" value="1"/>
</dbReference>
<dbReference type="InterPro" id="IPR036890">
    <property type="entry name" value="HATPase_C_sf"/>
</dbReference>
<dbReference type="PANTHER" id="PTHR45528">
    <property type="entry name" value="SENSOR HISTIDINE KINASE CPXA"/>
    <property type="match status" value="1"/>
</dbReference>